<evidence type="ECO:0000256" key="6">
    <source>
        <dbReference type="ARBA" id="ARBA00023125"/>
    </source>
</evidence>
<dbReference type="GO" id="GO:0005737">
    <property type="term" value="C:cytoplasm"/>
    <property type="evidence" value="ECO:0007669"/>
    <property type="project" value="UniProtKB-SubCell"/>
</dbReference>
<dbReference type="Gene3D" id="1.10.150.130">
    <property type="match status" value="1"/>
</dbReference>
<organism evidence="12 13">
    <name type="scientific">Canibacter oris</name>
    <dbReference type="NCBI Taxonomy" id="1365628"/>
    <lineage>
        <taxon>Bacteria</taxon>
        <taxon>Bacillati</taxon>
        <taxon>Actinomycetota</taxon>
        <taxon>Actinomycetes</taxon>
        <taxon>Micrococcales</taxon>
        <taxon>Microbacteriaceae</taxon>
        <taxon>Canibacter</taxon>
    </lineage>
</organism>
<evidence type="ECO:0000256" key="7">
    <source>
        <dbReference type="ARBA" id="ARBA00023172"/>
    </source>
</evidence>
<keyword evidence="3 9" id="KW-0132">Cell division</keyword>
<dbReference type="InterPro" id="IPR002104">
    <property type="entry name" value="Integrase_catalytic"/>
</dbReference>
<accession>A0A840DB79</accession>
<keyword evidence="5 9" id="KW-0229">DNA integration</keyword>
<dbReference type="PANTHER" id="PTHR30349">
    <property type="entry name" value="PHAGE INTEGRASE-RELATED"/>
    <property type="match status" value="1"/>
</dbReference>
<dbReference type="GO" id="GO:0009037">
    <property type="term" value="F:tyrosine-based site-specific recombinase activity"/>
    <property type="evidence" value="ECO:0007669"/>
    <property type="project" value="UniProtKB-UniRule"/>
</dbReference>
<evidence type="ECO:0000256" key="8">
    <source>
        <dbReference type="ARBA" id="ARBA00023306"/>
    </source>
</evidence>
<dbReference type="InterPro" id="IPR023009">
    <property type="entry name" value="Tyrosine_recombinase_XerC/XerD"/>
</dbReference>
<feature type="active site" description="O-(3'-phospho-DNA)-tyrosine intermediate" evidence="9">
    <location>
        <position position="300"/>
    </location>
</feature>
<feature type="active site" evidence="9">
    <location>
        <position position="268"/>
    </location>
</feature>
<dbReference type="RefSeq" id="WP_183304072.1">
    <property type="nucleotide sequence ID" value="NZ_JACIFD010000001.1"/>
</dbReference>
<dbReference type="InterPro" id="IPR044068">
    <property type="entry name" value="CB"/>
</dbReference>
<evidence type="ECO:0000256" key="9">
    <source>
        <dbReference type="HAMAP-Rule" id="MF_01808"/>
    </source>
</evidence>
<dbReference type="InterPro" id="IPR004107">
    <property type="entry name" value="Integrase_SAM-like_N"/>
</dbReference>
<dbReference type="GO" id="GO:0006313">
    <property type="term" value="P:DNA transposition"/>
    <property type="evidence" value="ECO:0007669"/>
    <property type="project" value="UniProtKB-UniRule"/>
</dbReference>
<comment type="function">
    <text evidence="9">Site-specific tyrosine recombinase, which acts by catalyzing the cutting and rejoining of the recombining DNA molecules. The XerC-XerD complex is essential to convert dimers of the bacterial chromosome into monomers to permit their segregation at cell division. It also contributes to the segregational stability of plasmids.</text>
</comment>
<evidence type="ECO:0000313" key="12">
    <source>
        <dbReference type="EMBL" id="MBB4070761.1"/>
    </source>
</evidence>
<evidence type="ECO:0000256" key="2">
    <source>
        <dbReference type="ARBA" id="ARBA00022490"/>
    </source>
</evidence>
<dbReference type="CDD" id="cd00798">
    <property type="entry name" value="INT_XerDC_C"/>
    <property type="match status" value="1"/>
</dbReference>
<dbReference type="Proteomes" id="UP000571183">
    <property type="component" value="Unassembled WGS sequence"/>
</dbReference>
<evidence type="ECO:0000259" key="11">
    <source>
        <dbReference type="PROSITE" id="PS51900"/>
    </source>
</evidence>
<feature type="active site" evidence="9">
    <location>
        <position position="166"/>
    </location>
</feature>
<evidence type="ECO:0000256" key="1">
    <source>
        <dbReference type="ARBA" id="ARBA00004496"/>
    </source>
</evidence>
<dbReference type="InterPro" id="IPR013762">
    <property type="entry name" value="Integrase-like_cat_sf"/>
</dbReference>
<gene>
    <name evidence="9" type="primary">xerC</name>
    <name evidence="12" type="ORF">F5897_000037</name>
</gene>
<feature type="active site" evidence="9">
    <location>
        <position position="291"/>
    </location>
</feature>
<dbReference type="InterPro" id="IPR011010">
    <property type="entry name" value="DNA_brk_join_enz"/>
</dbReference>
<keyword evidence="8 9" id="KW-0131">Cell cycle</keyword>
<evidence type="ECO:0000259" key="10">
    <source>
        <dbReference type="PROSITE" id="PS51898"/>
    </source>
</evidence>
<dbReference type="Pfam" id="PF02899">
    <property type="entry name" value="Phage_int_SAM_1"/>
    <property type="match status" value="1"/>
</dbReference>
<comment type="subunit">
    <text evidence="9">Forms a cyclic heterotetrameric complex composed of two molecules of XerC and two molecules of XerD.</text>
</comment>
<feature type="domain" description="Core-binding (CB)" evidence="11">
    <location>
        <begin position="1"/>
        <end position="101"/>
    </location>
</feature>
<dbReference type="PANTHER" id="PTHR30349:SF77">
    <property type="entry name" value="TYROSINE RECOMBINASE XERC"/>
    <property type="match status" value="1"/>
</dbReference>
<keyword evidence="4 9" id="KW-0159">Chromosome partition</keyword>
<feature type="domain" description="Tyr recombinase" evidence="10">
    <location>
        <begin position="122"/>
        <end position="313"/>
    </location>
</feature>
<dbReference type="AlphaFoldDB" id="A0A840DB79"/>
<dbReference type="PROSITE" id="PS51900">
    <property type="entry name" value="CB"/>
    <property type="match status" value="1"/>
</dbReference>
<keyword evidence="2 9" id="KW-0963">Cytoplasm</keyword>
<dbReference type="InterPro" id="IPR010998">
    <property type="entry name" value="Integrase_recombinase_N"/>
</dbReference>
<dbReference type="GO" id="GO:0051301">
    <property type="term" value="P:cell division"/>
    <property type="evidence" value="ECO:0007669"/>
    <property type="project" value="UniProtKB-KW"/>
</dbReference>
<reference evidence="12" key="1">
    <citation type="submission" date="2020-08" db="EMBL/GenBank/DDBJ databases">
        <title>Sequencing the genomes of 1000 actinobacteria strains.</title>
        <authorList>
            <person name="Klenk H.-P."/>
        </authorList>
    </citation>
    <scope>NUCLEOTIDE SEQUENCE [LARGE SCALE GENOMIC DNA]</scope>
    <source>
        <strain evidence="12">DSM 27064</strain>
    </source>
</reference>
<evidence type="ECO:0000256" key="3">
    <source>
        <dbReference type="ARBA" id="ARBA00022618"/>
    </source>
</evidence>
<dbReference type="SUPFAM" id="SSF56349">
    <property type="entry name" value="DNA breaking-rejoining enzymes"/>
    <property type="match status" value="1"/>
</dbReference>
<dbReference type="GO" id="GO:0007059">
    <property type="term" value="P:chromosome segregation"/>
    <property type="evidence" value="ECO:0007669"/>
    <property type="project" value="UniProtKB-UniRule"/>
</dbReference>
<dbReference type="PROSITE" id="PS51898">
    <property type="entry name" value="TYR_RECOMBINASE"/>
    <property type="match status" value="1"/>
</dbReference>
<keyword evidence="7 9" id="KW-0233">DNA recombination</keyword>
<dbReference type="Pfam" id="PF00589">
    <property type="entry name" value="Phage_integrase"/>
    <property type="match status" value="1"/>
</dbReference>
<comment type="subcellular location">
    <subcellularLocation>
        <location evidence="1 9">Cytoplasm</location>
    </subcellularLocation>
</comment>
<feature type="active site" evidence="9">
    <location>
        <position position="190"/>
    </location>
</feature>
<keyword evidence="13" id="KW-1185">Reference proteome</keyword>
<dbReference type="SUPFAM" id="SSF47823">
    <property type="entry name" value="lambda integrase-like, N-terminal domain"/>
    <property type="match status" value="1"/>
</dbReference>
<dbReference type="EMBL" id="JACIFD010000001">
    <property type="protein sequence ID" value="MBB4070761.1"/>
    <property type="molecule type" value="Genomic_DNA"/>
</dbReference>
<comment type="caution">
    <text evidence="12">The sequence shown here is derived from an EMBL/GenBank/DDBJ whole genome shotgun (WGS) entry which is preliminary data.</text>
</comment>
<name>A0A840DB79_9MICO</name>
<sequence length="319" mass="34342">MLIATAIERFLQTLVHEYGYSPQTLRAYRNDLAALLKFCDSQNLTEVPQLTLQVLRDWLWQKQFGSGAGSTAVRGSAKTAPKATTIARNIATVKSFGKWLESQDLVAANPAARLKTPRQAKPLPRVVKPTQMQQLLAVTAAAATPDDPLAVRDAAILELLYATGMRVSELCGITLQELDLPEHKVTVTGKGSKQRVLYFGAPAAAALQKYLSDARAKLLPQSPQKPAISQLFLGARGGKLAPSVVYKLTSQHLGKAGGAGPSGPHTLRHTAATHLLEGGADVRVVQEMLGHQNLESTQRYTHVSPARLAAAFKQAHPRA</sequence>
<evidence type="ECO:0000256" key="5">
    <source>
        <dbReference type="ARBA" id="ARBA00022908"/>
    </source>
</evidence>
<proteinExistence type="inferred from homology"/>
<protein>
    <recommendedName>
        <fullName evidence="9">Tyrosine recombinase XerC</fullName>
    </recommendedName>
</protein>
<evidence type="ECO:0000313" key="13">
    <source>
        <dbReference type="Proteomes" id="UP000571183"/>
    </source>
</evidence>
<dbReference type="HAMAP" id="MF_01808">
    <property type="entry name" value="Recomb_XerC_XerD"/>
    <property type="match status" value="1"/>
</dbReference>
<dbReference type="InterPro" id="IPR050090">
    <property type="entry name" value="Tyrosine_recombinase_XerCD"/>
</dbReference>
<dbReference type="Gene3D" id="1.10.443.10">
    <property type="entry name" value="Intergrase catalytic core"/>
    <property type="match status" value="1"/>
</dbReference>
<evidence type="ECO:0000256" key="4">
    <source>
        <dbReference type="ARBA" id="ARBA00022829"/>
    </source>
</evidence>
<keyword evidence="6 9" id="KW-0238">DNA-binding</keyword>
<dbReference type="GO" id="GO:0003677">
    <property type="term" value="F:DNA binding"/>
    <property type="evidence" value="ECO:0007669"/>
    <property type="project" value="UniProtKB-UniRule"/>
</dbReference>
<comment type="similarity">
    <text evidence="9">Belongs to the 'phage' integrase family. XerC subfamily.</text>
</comment>
<feature type="active site" evidence="9">
    <location>
        <position position="265"/>
    </location>
</feature>